<evidence type="ECO:0000313" key="1">
    <source>
        <dbReference type="EMBL" id="KAG5638919.1"/>
    </source>
</evidence>
<reference evidence="1" key="2">
    <citation type="submission" date="2021-10" db="EMBL/GenBank/DDBJ databases">
        <title>Phylogenomics reveals ancestral predisposition of the termite-cultivated fungus Termitomyces towards a domesticated lifestyle.</title>
        <authorList>
            <person name="Auxier B."/>
            <person name="Grum-Grzhimaylo A."/>
            <person name="Cardenas M.E."/>
            <person name="Lodge J.D."/>
            <person name="Laessoe T."/>
            <person name="Pedersen O."/>
            <person name="Smith M.E."/>
            <person name="Kuyper T.W."/>
            <person name="Franco-Molano E.A."/>
            <person name="Baroni T.J."/>
            <person name="Aanen D.K."/>
        </authorList>
    </citation>
    <scope>NUCLEOTIDE SEQUENCE</scope>
    <source>
        <strain evidence="1">D49</strain>
    </source>
</reference>
<keyword evidence="2" id="KW-1185">Reference proteome</keyword>
<reference evidence="1" key="1">
    <citation type="submission" date="2021-02" db="EMBL/GenBank/DDBJ databases">
        <authorList>
            <person name="Nieuwenhuis M."/>
            <person name="Van De Peppel L.J.J."/>
        </authorList>
    </citation>
    <scope>NUCLEOTIDE SEQUENCE</scope>
    <source>
        <strain evidence="1">D49</strain>
    </source>
</reference>
<proteinExistence type="predicted"/>
<sequence>MADKISQYETDITQDKPGARDAFDTFKRTRAAYLTKAIKVHAQSCDVWASQIFEAAEQEITDRQLKIMGR</sequence>
<evidence type="ECO:0000313" key="2">
    <source>
        <dbReference type="Proteomes" id="UP000717328"/>
    </source>
</evidence>
<name>A0A9P7FV63_9AGAR</name>
<accession>A0A9P7FV63</accession>
<organism evidence="1 2">
    <name type="scientific">Sphagnurus paluster</name>
    <dbReference type="NCBI Taxonomy" id="117069"/>
    <lineage>
        <taxon>Eukaryota</taxon>
        <taxon>Fungi</taxon>
        <taxon>Dikarya</taxon>
        <taxon>Basidiomycota</taxon>
        <taxon>Agaricomycotina</taxon>
        <taxon>Agaricomycetes</taxon>
        <taxon>Agaricomycetidae</taxon>
        <taxon>Agaricales</taxon>
        <taxon>Tricholomatineae</taxon>
        <taxon>Lyophyllaceae</taxon>
        <taxon>Sphagnurus</taxon>
    </lineage>
</organism>
<dbReference type="EMBL" id="JABCKI010005738">
    <property type="protein sequence ID" value="KAG5638919.1"/>
    <property type="molecule type" value="Genomic_DNA"/>
</dbReference>
<protein>
    <submittedName>
        <fullName evidence="1">Uncharacterized protein</fullName>
    </submittedName>
</protein>
<dbReference type="AlphaFoldDB" id="A0A9P7FV63"/>
<dbReference type="Proteomes" id="UP000717328">
    <property type="component" value="Unassembled WGS sequence"/>
</dbReference>
<dbReference type="OrthoDB" id="2751668at2759"/>
<gene>
    <name evidence="1" type="ORF">H0H81_008688</name>
</gene>
<comment type="caution">
    <text evidence="1">The sequence shown here is derived from an EMBL/GenBank/DDBJ whole genome shotgun (WGS) entry which is preliminary data.</text>
</comment>